<dbReference type="PANTHER" id="PTHR43161:SF9">
    <property type="entry name" value="SORBITOL DEHYDROGENASE"/>
    <property type="match status" value="1"/>
</dbReference>
<dbReference type="CDD" id="cd05285">
    <property type="entry name" value="sorbitol_DH"/>
    <property type="match status" value="1"/>
</dbReference>
<dbReference type="SUPFAM" id="SSF51735">
    <property type="entry name" value="NAD(P)-binding Rossmann-fold domains"/>
    <property type="match status" value="1"/>
</dbReference>
<protein>
    <recommendedName>
        <fullName evidence="9">D-xylulose reductase</fullName>
        <ecNumber evidence="9">1.1.1.9</ecNumber>
    </recommendedName>
    <alternativeName>
        <fullName evidence="10">Xylitol dehydrogenase A</fullName>
    </alternativeName>
</protein>
<dbReference type="PANTHER" id="PTHR43161">
    <property type="entry name" value="SORBITOL DEHYDROGENASE"/>
    <property type="match status" value="1"/>
</dbReference>
<evidence type="ECO:0000256" key="11">
    <source>
        <dbReference type="RuleBase" id="RU361277"/>
    </source>
</evidence>
<comment type="function">
    <text evidence="7">Xylitol dehydrogenase which catalyzes the conversion of xylitol to D-xylulose. Xylose is a major component of hemicelluloses such as xylan. Most fungi utilize D-xylose via three enzymatic reactions, xylose reductase (XR), xylitol dehydrogenase (XDH), and xylulokinase, to form xylulose 5-phosphate, which enters pentose phosphate pathway.</text>
</comment>
<dbReference type="FunFam" id="3.40.50.720:FF:000068">
    <property type="entry name" value="Sorbitol dehydrogenase"/>
    <property type="match status" value="1"/>
</dbReference>
<evidence type="ECO:0000256" key="10">
    <source>
        <dbReference type="ARBA" id="ARBA00030139"/>
    </source>
</evidence>
<evidence type="ECO:0000256" key="8">
    <source>
        <dbReference type="ARBA" id="ARBA00025713"/>
    </source>
</evidence>
<keyword evidence="4 11" id="KW-0862">Zinc</keyword>
<dbReference type="InterPro" id="IPR013149">
    <property type="entry name" value="ADH-like_C"/>
</dbReference>
<evidence type="ECO:0000256" key="5">
    <source>
        <dbReference type="ARBA" id="ARBA00023002"/>
    </source>
</evidence>
<dbReference type="OrthoDB" id="3941538at2759"/>
<dbReference type="Proteomes" id="UP000469558">
    <property type="component" value="Unassembled WGS sequence"/>
</dbReference>
<reference evidence="13 14" key="1">
    <citation type="submission" date="2018-05" db="EMBL/GenBank/DDBJ databases">
        <title>Genome sequencing and assembly of the regulated plant pathogen Lachnellula willkommii and related sister species for the development of diagnostic species identification markers.</title>
        <authorList>
            <person name="Giroux E."/>
            <person name="Bilodeau G."/>
        </authorList>
    </citation>
    <scope>NUCLEOTIDE SEQUENCE [LARGE SCALE GENOMIC DNA]</scope>
    <source>
        <strain evidence="13 14">CBS 268.59</strain>
    </source>
</reference>
<feature type="domain" description="Enoyl reductase (ER)" evidence="12">
    <location>
        <begin position="12"/>
        <end position="349"/>
    </location>
</feature>
<dbReference type="InterPro" id="IPR036291">
    <property type="entry name" value="NAD(P)-bd_dom_sf"/>
</dbReference>
<comment type="similarity">
    <text evidence="2 11">Belongs to the zinc-containing alcohol dehydrogenase family.</text>
</comment>
<dbReference type="Gene3D" id="3.90.180.10">
    <property type="entry name" value="Medium-chain alcohol dehydrogenases, catalytic domain"/>
    <property type="match status" value="1"/>
</dbReference>
<comment type="caution">
    <text evidence="13">The sequence shown here is derived from an EMBL/GenBank/DDBJ whole genome shotgun (WGS) entry which is preliminary data.</text>
</comment>
<dbReference type="PROSITE" id="PS00059">
    <property type="entry name" value="ADH_ZINC"/>
    <property type="match status" value="1"/>
</dbReference>
<dbReference type="GO" id="GO:0008270">
    <property type="term" value="F:zinc ion binding"/>
    <property type="evidence" value="ECO:0007669"/>
    <property type="project" value="InterPro"/>
</dbReference>
<dbReference type="EC" id="1.1.1.9" evidence="9"/>
<evidence type="ECO:0000313" key="14">
    <source>
        <dbReference type="Proteomes" id="UP000469558"/>
    </source>
</evidence>
<evidence type="ECO:0000259" key="12">
    <source>
        <dbReference type="SMART" id="SM00829"/>
    </source>
</evidence>
<dbReference type="InterPro" id="IPR013154">
    <property type="entry name" value="ADH-like_N"/>
</dbReference>
<dbReference type="SUPFAM" id="SSF50129">
    <property type="entry name" value="GroES-like"/>
    <property type="match status" value="1"/>
</dbReference>
<dbReference type="GO" id="GO:0006062">
    <property type="term" value="P:sorbitol catabolic process"/>
    <property type="evidence" value="ECO:0007669"/>
    <property type="project" value="TreeGrafter"/>
</dbReference>
<evidence type="ECO:0000256" key="9">
    <source>
        <dbReference type="ARBA" id="ARBA00026119"/>
    </source>
</evidence>
<keyword evidence="3 11" id="KW-0479">Metal-binding</keyword>
<evidence type="ECO:0000256" key="3">
    <source>
        <dbReference type="ARBA" id="ARBA00022723"/>
    </source>
</evidence>
<evidence type="ECO:0000256" key="1">
    <source>
        <dbReference type="ARBA" id="ARBA00001947"/>
    </source>
</evidence>
<dbReference type="InterPro" id="IPR045306">
    <property type="entry name" value="SDH-like"/>
</dbReference>
<proteinExistence type="inferred from homology"/>
<dbReference type="EMBL" id="QGMK01002614">
    <property type="protein sequence ID" value="TVY57203.1"/>
    <property type="molecule type" value="Genomic_DNA"/>
</dbReference>
<dbReference type="GO" id="GO:0003939">
    <property type="term" value="F:L-iditol 2-dehydrogenase (NAD+) activity"/>
    <property type="evidence" value="ECO:0007669"/>
    <property type="project" value="TreeGrafter"/>
</dbReference>
<dbReference type="InterPro" id="IPR002328">
    <property type="entry name" value="ADH_Zn_CS"/>
</dbReference>
<keyword evidence="5" id="KW-0560">Oxidoreductase</keyword>
<dbReference type="GO" id="GO:0046526">
    <property type="term" value="F:D-xylulose reductase activity"/>
    <property type="evidence" value="ECO:0007669"/>
    <property type="project" value="UniProtKB-EC"/>
</dbReference>
<sequence>MENPACFLYGPGVAKIENSPYPSITDPHDVVLKIVYIGVCGSDVHFWYHGGIGKKVDAANPLIMGHEASGMVWHVGSAVTSLRKGDRVAVEPGFPCRRCKSCKAGTYNLCPQMTFAASPPNSHGTLRKYYKIPVDFCYKLPEFIGLDEGVLMEPLSVAVHASRLADIKIGQDFVIFGAGTVGLLCAAVAKAMGAKNIISVDVNASRLEFATNFAATASYLPAREDSPEDTARAIIDNFDLDEGVDVVIEATGAETCIDVGIQVLRRGGTYIQTGLGKSKVQFPIVTLSEKELTMKGCFRYGAGDYELAMHLLEAKKVSVKSLITGAFPFEQATEAWEYTKSGQGIKTLIRGAL</sequence>
<dbReference type="InterPro" id="IPR011032">
    <property type="entry name" value="GroES-like_sf"/>
</dbReference>
<evidence type="ECO:0000256" key="6">
    <source>
        <dbReference type="ARBA" id="ARBA00023027"/>
    </source>
</evidence>
<gene>
    <name evidence="13" type="primary">xdhA_1</name>
    <name evidence="13" type="ORF">LSUE1_G008760</name>
</gene>
<comment type="pathway">
    <text evidence="8">Carbohydrate degradation; L-arabinose degradation via L-arabinitol; D-xylulose 5-phosphate from L-arabinose (fungal route): step 4/5.</text>
</comment>
<evidence type="ECO:0000313" key="13">
    <source>
        <dbReference type="EMBL" id="TVY57203.1"/>
    </source>
</evidence>
<evidence type="ECO:0000256" key="2">
    <source>
        <dbReference type="ARBA" id="ARBA00008072"/>
    </source>
</evidence>
<dbReference type="Pfam" id="PF08240">
    <property type="entry name" value="ADH_N"/>
    <property type="match status" value="1"/>
</dbReference>
<comment type="cofactor">
    <cofactor evidence="1 11">
        <name>Zn(2+)</name>
        <dbReference type="ChEBI" id="CHEBI:29105"/>
    </cofactor>
</comment>
<dbReference type="SMART" id="SM00829">
    <property type="entry name" value="PKS_ER"/>
    <property type="match status" value="1"/>
</dbReference>
<dbReference type="Gene3D" id="3.40.50.720">
    <property type="entry name" value="NAD(P)-binding Rossmann-like Domain"/>
    <property type="match status" value="1"/>
</dbReference>
<evidence type="ECO:0000256" key="7">
    <source>
        <dbReference type="ARBA" id="ARBA00024843"/>
    </source>
</evidence>
<dbReference type="Pfam" id="PF00107">
    <property type="entry name" value="ADH_zinc_N"/>
    <property type="match status" value="1"/>
</dbReference>
<dbReference type="AlphaFoldDB" id="A0A8T9BTJ3"/>
<dbReference type="InterPro" id="IPR020843">
    <property type="entry name" value="ER"/>
</dbReference>
<name>A0A8T9BTJ3_9HELO</name>
<keyword evidence="6" id="KW-0520">NAD</keyword>
<keyword evidence="14" id="KW-1185">Reference proteome</keyword>
<organism evidence="13 14">
    <name type="scientific">Lachnellula suecica</name>
    <dbReference type="NCBI Taxonomy" id="602035"/>
    <lineage>
        <taxon>Eukaryota</taxon>
        <taxon>Fungi</taxon>
        <taxon>Dikarya</taxon>
        <taxon>Ascomycota</taxon>
        <taxon>Pezizomycotina</taxon>
        <taxon>Leotiomycetes</taxon>
        <taxon>Helotiales</taxon>
        <taxon>Lachnaceae</taxon>
        <taxon>Lachnellula</taxon>
    </lineage>
</organism>
<accession>A0A8T9BTJ3</accession>
<evidence type="ECO:0000256" key="4">
    <source>
        <dbReference type="ARBA" id="ARBA00022833"/>
    </source>
</evidence>